<dbReference type="PANTHER" id="PTHR22911:SF37">
    <property type="entry name" value="THREONINE_HOMOSERINE EXPORTER RHTA"/>
    <property type="match status" value="1"/>
</dbReference>
<reference evidence="6" key="1">
    <citation type="journal article" date="2019" name="Int. J. Syst. Evol. Microbiol.">
        <title>The Global Catalogue of Microorganisms (GCM) 10K type strain sequencing project: providing services to taxonomists for standard genome sequencing and annotation.</title>
        <authorList>
            <consortium name="The Broad Institute Genomics Platform"/>
            <consortium name="The Broad Institute Genome Sequencing Center for Infectious Disease"/>
            <person name="Wu L."/>
            <person name="Ma J."/>
        </authorList>
    </citation>
    <scope>NUCLEOTIDE SEQUENCE [LARGE SCALE GENOMIC DNA]</scope>
    <source>
        <strain evidence="6">CGMCC 4.7382</strain>
    </source>
</reference>
<dbReference type="Pfam" id="PF00892">
    <property type="entry name" value="EamA"/>
    <property type="match status" value="1"/>
</dbReference>
<accession>A0ABW2KF02</accession>
<feature type="transmembrane region" description="Helical" evidence="3">
    <location>
        <begin position="80"/>
        <end position="100"/>
    </location>
</feature>
<keyword evidence="3" id="KW-0472">Membrane</keyword>
<dbReference type="InterPro" id="IPR000620">
    <property type="entry name" value="EamA_dom"/>
</dbReference>
<evidence type="ECO:0000313" key="5">
    <source>
        <dbReference type="EMBL" id="MFC7328606.1"/>
    </source>
</evidence>
<feature type="transmembrane region" description="Helical" evidence="3">
    <location>
        <begin position="214"/>
        <end position="232"/>
    </location>
</feature>
<gene>
    <name evidence="5" type="ORF">ACFQRF_12720</name>
</gene>
<dbReference type="InterPro" id="IPR037185">
    <property type="entry name" value="EmrE-like"/>
</dbReference>
<name>A0ABW2KF02_9ACTN</name>
<proteinExistence type="inferred from homology"/>
<keyword evidence="3" id="KW-0812">Transmembrane</keyword>
<keyword evidence="6" id="KW-1185">Reference proteome</keyword>
<feature type="transmembrane region" description="Helical" evidence="3">
    <location>
        <begin position="186"/>
        <end position="208"/>
    </location>
</feature>
<sequence>MILFSSALLRRALTRAPAPLLVLAGMFVLHTGSAFAVRLFDTVGAGGVTWLRLCWAAALLLLLGGRRLWAAVAAAPRRELAAVVILGTVSAGMMVCYSEATARIDLGVATSLEFLGPLAVAVLALRRRAELAWILAALAGVLCLTRPWSGDADLAGVAFGLAGAVCVALYIVLAQRVGGSFGALHGLALSMTVAAVLTTPLGAPAVVADPEPRVLLGALGIAVLYPLVPFLVEMVALQRMSRSAFSTFGSLEPAVSLAMGMLVIAQTPTVPQMFGMALVVVAGVGAARSDTRSRRDSPAAGTSGEAAGGTPTGGGCRVSAPRRAGRRAWHRGALRSPRYGPAGNAPRATSSTHTTMASDSTASRPMSTKS</sequence>
<feature type="transmembrane region" description="Helical" evidence="3">
    <location>
        <begin position="244"/>
        <end position="264"/>
    </location>
</feature>
<dbReference type="PANTHER" id="PTHR22911">
    <property type="entry name" value="ACYL-MALONYL CONDENSING ENZYME-RELATED"/>
    <property type="match status" value="1"/>
</dbReference>
<protein>
    <submittedName>
        <fullName evidence="5">DMT family transporter</fullName>
    </submittedName>
</protein>
<dbReference type="Proteomes" id="UP001596540">
    <property type="component" value="Unassembled WGS sequence"/>
</dbReference>
<keyword evidence="3" id="KW-1133">Transmembrane helix</keyword>
<evidence type="ECO:0000256" key="3">
    <source>
        <dbReference type="SAM" id="Phobius"/>
    </source>
</evidence>
<evidence type="ECO:0000313" key="6">
    <source>
        <dbReference type="Proteomes" id="UP001596540"/>
    </source>
</evidence>
<evidence type="ECO:0000259" key="4">
    <source>
        <dbReference type="Pfam" id="PF00892"/>
    </source>
</evidence>
<feature type="compositionally biased region" description="Basic residues" evidence="2">
    <location>
        <begin position="323"/>
        <end position="333"/>
    </location>
</feature>
<dbReference type="RefSeq" id="WP_379871254.1">
    <property type="nucleotide sequence ID" value="NZ_JBHTBH010000005.1"/>
</dbReference>
<dbReference type="SUPFAM" id="SSF103481">
    <property type="entry name" value="Multidrug resistance efflux transporter EmrE"/>
    <property type="match status" value="2"/>
</dbReference>
<feature type="compositionally biased region" description="Gly residues" evidence="2">
    <location>
        <begin position="306"/>
        <end position="316"/>
    </location>
</feature>
<feature type="region of interest" description="Disordered" evidence="2">
    <location>
        <begin position="289"/>
        <end position="370"/>
    </location>
</feature>
<evidence type="ECO:0000256" key="2">
    <source>
        <dbReference type="SAM" id="MobiDB-lite"/>
    </source>
</evidence>
<dbReference type="EMBL" id="JBHTBH010000005">
    <property type="protein sequence ID" value="MFC7328606.1"/>
    <property type="molecule type" value="Genomic_DNA"/>
</dbReference>
<feature type="compositionally biased region" description="Polar residues" evidence="2">
    <location>
        <begin position="347"/>
        <end position="370"/>
    </location>
</feature>
<feature type="domain" description="EamA" evidence="4">
    <location>
        <begin position="155"/>
        <end position="282"/>
    </location>
</feature>
<feature type="transmembrane region" description="Helical" evidence="3">
    <location>
        <begin position="270"/>
        <end position="287"/>
    </location>
</feature>
<feature type="transmembrane region" description="Helical" evidence="3">
    <location>
        <begin position="106"/>
        <end position="124"/>
    </location>
</feature>
<comment type="caution">
    <text evidence="5">The sequence shown here is derived from an EMBL/GenBank/DDBJ whole genome shotgun (WGS) entry which is preliminary data.</text>
</comment>
<organism evidence="5 6">
    <name type="scientific">Marinactinospora rubrisoli</name>
    <dbReference type="NCBI Taxonomy" id="2715399"/>
    <lineage>
        <taxon>Bacteria</taxon>
        <taxon>Bacillati</taxon>
        <taxon>Actinomycetota</taxon>
        <taxon>Actinomycetes</taxon>
        <taxon>Streptosporangiales</taxon>
        <taxon>Nocardiopsidaceae</taxon>
        <taxon>Marinactinospora</taxon>
    </lineage>
</organism>
<evidence type="ECO:0000256" key="1">
    <source>
        <dbReference type="ARBA" id="ARBA00007362"/>
    </source>
</evidence>
<comment type="similarity">
    <text evidence="1">Belongs to the EamA transporter family.</text>
</comment>
<feature type="transmembrane region" description="Helical" evidence="3">
    <location>
        <begin position="50"/>
        <end position="68"/>
    </location>
</feature>
<feature type="transmembrane region" description="Helical" evidence="3">
    <location>
        <begin position="154"/>
        <end position="174"/>
    </location>
</feature>
<feature type="transmembrane region" description="Helical" evidence="3">
    <location>
        <begin position="131"/>
        <end position="148"/>
    </location>
</feature>